<evidence type="ECO:0000256" key="1">
    <source>
        <dbReference type="SAM" id="MobiDB-lite"/>
    </source>
</evidence>
<sequence>MLRPLAPAARAAPVCRPRPTPLRPSLAARAARPGRVQLPLPRPSFAPAPAPARASPRLPPRPAAGGDAAAAAAPAPEPAKKPSKPRLPGLDSLRFFLIAYIGVGHFVSFATRDAFLLKLFTQVNVWVGAFFVLSGYVAAYTATEIGKFEAGPRVKPAGAYAIARIAGFYPLFLLVNVLFGAMFVFADAAYNGPIAAAFHGLLSATLAQAWFPAHAEIWNAPTWFLSALAFAMVVLPHTLPWIASLRKDGLKKLLLALTAASLLGKLAYSYDLGVWTIMEGVTSAKAHPNILLWNVTRFHPFYNLLEVLMGAAAARMVMVDGADNGDGKAGEEKKAPGSALLPALGLLGITAARAAGWLQLNDPLTRALLFVPLFIVLVMRLHRNTLAGAKGLTALLGTKVLTYLGTISFPIFILHGAIGQVFYKKIIATKLWGGVMGPGFFPAYCAIVLAAAVAAQHLFLENKKVQEVSASITKKITAAV</sequence>
<dbReference type="InterPro" id="IPR002656">
    <property type="entry name" value="Acyl_transf_3_dom"/>
</dbReference>
<feature type="transmembrane region" description="Helical" evidence="2">
    <location>
        <begin position="123"/>
        <end position="142"/>
    </location>
</feature>
<feature type="transmembrane region" description="Helical" evidence="2">
    <location>
        <begin position="435"/>
        <end position="455"/>
    </location>
</feature>
<name>A0A2V0PDF3_9CHLO</name>
<feature type="transmembrane region" description="Helical" evidence="2">
    <location>
        <begin position="93"/>
        <end position="111"/>
    </location>
</feature>
<dbReference type="EMBL" id="BDRX01000110">
    <property type="protein sequence ID" value="GBF97881.1"/>
    <property type="molecule type" value="Genomic_DNA"/>
</dbReference>
<keyword evidence="2" id="KW-0812">Transmembrane</keyword>
<evidence type="ECO:0000256" key="2">
    <source>
        <dbReference type="SAM" id="Phobius"/>
    </source>
</evidence>
<dbReference type="InParanoid" id="A0A2V0PDF3"/>
<keyword evidence="4" id="KW-0012">Acyltransferase</keyword>
<keyword evidence="5" id="KW-1185">Reference proteome</keyword>
<proteinExistence type="predicted"/>
<feature type="transmembrane region" description="Helical" evidence="2">
    <location>
        <begin position="401"/>
        <end position="423"/>
    </location>
</feature>
<reference evidence="4 5" key="1">
    <citation type="journal article" date="2018" name="Sci. Rep.">
        <title>Raphidocelis subcapitata (=Pseudokirchneriella subcapitata) provides an insight into genome evolution and environmental adaptations in the Sphaeropleales.</title>
        <authorList>
            <person name="Suzuki S."/>
            <person name="Yamaguchi H."/>
            <person name="Nakajima N."/>
            <person name="Kawachi M."/>
        </authorList>
    </citation>
    <scope>NUCLEOTIDE SEQUENCE [LARGE SCALE GENOMIC DNA]</scope>
    <source>
        <strain evidence="4 5">NIES-35</strain>
    </source>
</reference>
<evidence type="ECO:0000313" key="5">
    <source>
        <dbReference type="Proteomes" id="UP000247498"/>
    </source>
</evidence>
<feature type="transmembrane region" description="Helical" evidence="2">
    <location>
        <begin position="193"/>
        <end position="211"/>
    </location>
</feature>
<feature type="transmembrane region" description="Helical" evidence="2">
    <location>
        <begin position="364"/>
        <end position="381"/>
    </location>
</feature>
<feature type="compositionally biased region" description="Low complexity" evidence="1">
    <location>
        <begin position="1"/>
        <end position="15"/>
    </location>
</feature>
<dbReference type="GO" id="GO:0016747">
    <property type="term" value="F:acyltransferase activity, transferring groups other than amino-acyl groups"/>
    <property type="evidence" value="ECO:0007669"/>
    <property type="project" value="InterPro"/>
</dbReference>
<feature type="compositionally biased region" description="Low complexity" evidence="1">
    <location>
        <begin position="63"/>
        <end position="74"/>
    </location>
</feature>
<gene>
    <name evidence="4" type="ORF">Rsub_10236</name>
</gene>
<evidence type="ECO:0000259" key="3">
    <source>
        <dbReference type="Pfam" id="PF01757"/>
    </source>
</evidence>
<dbReference type="Proteomes" id="UP000247498">
    <property type="component" value="Unassembled WGS sequence"/>
</dbReference>
<keyword evidence="4" id="KW-0808">Transferase</keyword>
<feature type="transmembrane region" description="Helical" evidence="2">
    <location>
        <begin position="223"/>
        <end position="242"/>
    </location>
</feature>
<feature type="transmembrane region" description="Helical" evidence="2">
    <location>
        <begin position="162"/>
        <end position="186"/>
    </location>
</feature>
<comment type="caution">
    <text evidence="4">The sequence shown here is derived from an EMBL/GenBank/DDBJ whole genome shotgun (WGS) entry which is preliminary data.</text>
</comment>
<keyword evidence="2" id="KW-0472">Membrane</keyword>
<organism evidence="4 5">
    <name type="scientific">Raphidocelis subcapitata</name>
    <dbReference type="NCBI Taxonomy" id="307507"/>
    <lineage>
        <taxon>Eukaryota</taxon>
        <taxon>Viridiplantae</taxon>
        <taxon>Chlorophyta</taxon>
        <taxon>core chlorophytes</taxon>
        <taxon>Chlorophyceae</taxon>
        <taxon>CS clade</taxon>
        <taxon>Sphaeropleales</taxon>
        <taxon>Selenastraceae</taxon>
        <taxon>Raphidocelis</taxon>
    </lineage>
</organism>
<dbReference type="OrthoDB" id="5405781at2759"/>
<protein>
    <submittedName>
        <fullName evidence="4">Acyltransferase</fullName>
    </submittedName>
</protein>
<evidence type="ECO:0000313" key="4">
    <source>
        <dbReference type="EMBL" id="GBF97881.1"/>
    </source>
</evidence>
<dbReference type="Pfam" id="PF01757">
    <property type="entry name" value="Acyl_transf_3"/>
    <property type="match status" value="1"/>
</dbReference>
<feature type="compositionally biased region" description="Low complexity" evidence="1">
    <location>
        <begin position="23"/>
        <end position="33"/>
    </location>
</feature>
<dbReference type="AlphaFoldDB" id="A0A2V0PDF3"/>
<keyword evidence="2" id="KW-1133">Transmembrane helix</keyword>
<feature type="region of interest" description="Disordered" evidence="1">
    <location>
        <begin position="1"/>
        <end position="85"/>
    </location>
</feature>
<feature type="transmembrane region" description="Helical" evidence="2">
    <location>
        <begin position="339"/>
        <end position="358"/>
    </location>
</feature>
<feature type="compositionally biased region" description="Pro residues" evidence="1">
    <location>
        <begin position="40"/>
        <end position="50"/>
    </location>
</feature>
<accession>A0A2V0PDF3</accession>
<feature type="domain" description="Acyltransferase 3" evidence="3">
    <location>
        <begin position="88"/>
        <end position="455"/>
    </location>
</feature>